<dbReference type="InterPro" id="IPR050409">
    <property type="entry name" value="E3_ubiq-protein_ligase"/>
</dbReference>
<dbReference type="Proteomes" id="UP000054928">
    <property type="component" value="Unassembled WGS sequence"/>
</dbReference>
<evidence type="ECO:0000256" key="9">
    <source>
        <dbReference type="PROSITE-ProRule" id="PRU00104"/>
    </source>
</evidence>
<dbReference type="GO" id="GO:0005737">
    <property type="term" value="C:cytoplasm"/>
    <property type="evidence" value="ECO:0007669"/>
    <property type="project" value="TreeGrafter"/>
</dbReference>
<dbReference type="GO" id="GO:0016567">
    <property type="term" value="P:protein ubiquitination"/>
    <property type="evidence" value="ECO:0007669"/>
    <property type="project" value="TreeGrafter"/>
</dbReference>
<sequence length="737" mass="83352">MSDITSHQEYHVDTYLYMIVGIVMGLAGTSMLLYCLHQRQVLQSEQSGNDRNNMQRHLLEDSVIPDGQEEWQCSVCYYENHPAKKECLMCGTLEVVSQRVTRPLSLPGKTTTKLPTSESVASLAAPNSSFHAERSDELKLNQRQRGARRRHLWQRERIDDNQFRWVRVGHCQPSRLSQLASSIRSSLPTRAASLILGSPKFESERGSAPAAYASDGTYRGPTSPLSLNNTNNGGRLGVRTELSMIQSAHSDGAFSPAICKTVRSGCSAVNCDDVTASTSSEDELMTQRSIGYIRHVNDQGQAEWVSADTLVHERTTVTTINITEFPRATSIIDYESVAAFPFKTKVRWFLQELDKIVIPYDEGHLLLKIRREAILSESMHLLMLIPAADLRQRMQIEFINEPGLDIGGLMREWVLLLCEQLFAEKNGLFLRTHAEQSGYWINPNSAYVHSDHLHWYKFVGRLLAKCLLEGQILTVYLALPLLKHLLGVPISFSDLEFLDAELHRHTLSLRDYEGVEALALTFTVQRQDKDGLIVTEELTPGGNDIPVTDINKEEYLTLLLQHKMFGSVQEQLEAMLEGLYDVLPRTLLTVFDYQELELLMCGMPSIDVADWESHTDVCYKHADLGHNKATSAERQVVQWFWHAVRAFSTEERARLLQFVTGTSRVPAEGFRALLGNDGRICRFSLELMAIGFSPSDLYPKAHTCFNRLDLPIYRSYQELVTFLTVVINTENTGFTMQ</sequence>
<comment type="catalytic activity">
    <reaction evidence="1">
        <text>S-ubiquitinyl-[E2 ubiquitin-conjugating enzyme]-L-cysteine + [acceptor protein]-L-lysine = [E2 ubiquitin-conjugating enzyme]-L-cysteine + N(6)-ubiquitinyl-[acceptor protein]-L-lysine.</text>
        <dbReference type="EC" id="2.3.2.26"/>
    </reaction>
</comment>
<dbReference type="GO" id="GO:0008270">
    <property type="term" value="F:zinc ion binding"/>
    <property type="evidence" value="ECO:0007669"/>
    <property type="project" value="UniProtKB-KW"/>
</dbReference>
<dbReference type="GeneID" id="36399965"/>
<evidence type="ECO:0000256" key="10">
    <source>
        <dbReference type="PROSITE-ProRule" id="PRU00322"/>
    </source>
</evidence>
<evidence type="ECO:0000256" key="7">
    <source>
        <dbReference type="ARBA" id="ARBA00022786"/>
    </source>
</evidence>
<dbReference type="SMART" id="SM00547">
    <property type="entry name" value="ZnF_RBZ"/>
    <property type="match status" value="1"/>
</dbReference>
<dbReference type="InterPro" id="IPR001876">
    <property type="entry name" value="Znf_RanBP2"/>
</dbReference>
<feature type="transmembrane region" description="Helical" evidence="12">
    <location>
        <begin position="15"/>
        <end position="36"/>
    </location>
</feature>
<dbReference type="Gene3D" id="3.30.2160.10">
    <property type="entry name" value="Hect, E3 ligase catalytic domain"/>
    <property type="match status" value="1"/>
</dbReference>
<feature type="domain" description="HECT" evidence="14">
    <location>
        <begin position="386"/>
        <end position="737"/>
    </location>
</feature>
<dbReference type="GO" id="GO:0061630">
    <property type="term" value="F:ubiquitin protein ligase activity"/>
    <property type="evidence" value="ECO:0007669"/>
    <property type="project" value="UniProtKB-EC"/>
</dbReference>
<evidence type="ECO:0000256" key="2">
    <source>
        <dbReference type="ARBA" id="ARBA00004906"/>
    </source>
</evidence>
<dbReference type="CDD" id="cd00078">
    <property type="entry name" value="HECTc"/>
    <property type="match status" value="1"/>
</dbReference>
<keyword evidence="8" id="KW-0862">Zinc</keyword>
<comment type="pathway">
    <text evidence="2">Protein modification; protein ubiquitination.</text>
</comment>
<dbReference type="InterPro" id="IPR000569">
    <property type="entry name" value="HECT_dom"/>
</dbReference>
<dbReference type="SUPFAM" id="SSF56204">
    <property type="entry name" value="Hect, E3 ligase catalytic domain"/>
    <property type="match status" value="1"/>
</dbReference>
<dbReference type="Gene3D" id="3.30.2410.10">
    <property type="entry name" value="Hect, E3 ligase catalytic domain"/>
    <property type="match status" value="1"/>
</dbReference>
<dbReference type="SMART" id="SM00119">
    <property type="entry name" value="HECTc"/>
    <property type="match status" value="1"/>
</dbReference>
<dbReference type="Gene3D" id="3.90.1750.10">
    <property type="entry name" value="Hect, E3 ligase catalytic domains"/>
    <property type="match status" value="1"/>
</dbReference>
<dbReference type="EMBL" id="CCYD01000286">
    <property type="protein sequence ID" value="CEG37308.1"/>
    <property type="molecule type" value="Genomic_DNA"/>
</dbReference>
<dbReference type="RefSeq" id="XP_024573677.1">
    <property type="nucleotide sequence ID" value="XM_024722619.1"/>
</dbReference>
<dbReference type="AlphaFoldDB" id="A0A0P1A9P8"/>
<feature type="region of interest" description="Disordered" evidence="11">
    <location>
        <begin position="106"/>
        <end position="133"/>
    </location>
</feature>
<evidence type="ECO:0000256" key="8">
    <source>
        <dbReference type="ARBA" id="ARBA00022833"/>
    </source>
</evidence>
<feature type="compositionally biased region" description="Polar residues" evidence="11">
    <location>
        <begin position="108"/>
        <end position="130"/>
    </location>
</feature>
<feature type="domain" description="RanBP2-type" evidence="13">
    <location>
        <begin position="65"/>
        <end position="96"/>
    </location>
</feature>
<evidence type="ECO:0000259" key="13">
    <source>
        <dbReference type="PROSITE" id="PS50199"/>
    </source>
</evidence>
<accession>A0A0P1A9P8</accession>
<dbReference type="PANTHER" id="PTHR11254">
    <property type="entry name" value="HECT DOMAIN UBIQUITIN-PROTEIN LIGASE"/>
    <property type="match status" value="1"/>
</dbReference>
<evidence type="ECO:0000256" key="11">
    <source>
        <dbReference type="SAM" id="MobiDB-lite"/>
    </source>
</evidence>
<dbReference type="GO" id="GO:0006511">
    <property type="term" value="P:ubiquitin-dependent protein catabolic process"/>
    <property type="evidence" value="ECO:0007669"/>
    <property type="project" value="TreeGrafter"/>
</dbReference>
<dbReference type="EC" id="2.3.2.26" evidence="3"/>
<dbReference type="OrthoDB" id="8068875at2759"/>
<name>A0A0P1A9P8_PLAHL</name>
<keyword evidence="5" id="KW-0479">Metal-binding</keyword>
<dbReference type="PROSITE" id="PS01358">
    <property type="entry name" value="ZF_RANBP2_1"/>
    <property type="match status" value="1"/>
</dbReference>
<dbReference type="STRING" id="4781.A0A0P1A9P8"/>
<evidence type="ECO:0000313" key="16">
    <source>
        <dbReference type="Proteomes" id="UP000054928"/>
    </source>
</evidence>
<dbReference type="PROSITE" id="PS50237">
    <property type="entry name" value="HECT"/>
    <property type="match status" value="1"/>
</dbReference>
<feature type="active site" description="Glycyl thioester intermediate" evidence="9">
    <location>
        <position position="704"/>
    </location>
</feature>
<protein>
    <recommendedName>
        <fullName evidence="3">HECT-type E3 ubiquitin transferase</fullName>
        <ecNumber evidence="3">2.3.2.26</ecNumber>
    </recommendedName>
</protein>
<dbReference type="FunFam" id="3.30.2410.10:FF:000009">
    <property type="entry name" value="Probable E3 ubiquitin-protein ligase HECTD2"/>
    <property type="match status" value="1"/>
</dbReference>
<dbReference type="PANTHER" id="PTHR11254:SF440">
    <property type="entry name" value="E3 UBIQUITIN-PROTEIN LIGASE NEDD-4"/>
    <property type="match status" value="1"/>
</dbReference>
<dbReference type="PROSITE" id="PS50199">
    <property type="entry name" value="ZF_RANBP2_2"/>
    <property type="match status" value="1"/>
</dbReference>
<keyword evidence="12" id="KW-1133">Transmembrane helix</keyword>
<keyword evidence="12" id="KW-0472">Membrane</keyword>
<dbReference type="InterPro" id="IPR035983">
    <property type="entry name" value="Hect_E3_ubiquitin_ligase"/>
</dbReference>
<dbReference type="FunFam" id="3.30.2160.10:FF:000002">
    <property type="entry name" value="Putative Ubiquitin-protein ligase E3C"/>
    <property type="match status" value="1"/>
</dbReference>
<dbReference type="OMA" id="ESHTDIR"/>
<dbReference type="SUPFAM" id="SSF90209">
    <property type="entry name" value="Ran binding protein zinc finger-like"/>
    <property type="match status" value="1"/>
</dbReference>
<evidence type="ECO:0000256" key="12">
    <source>
        <dbReference type="SAM" id="Phobius"/>
    </source>
</evidence>
<keyword evidence="4" id="KW-0808">Transferase</keyword>
<evidence type="ECO:0000256" key="6">
    <source>
        <dbReference type="ARBA" id="ARBA00022771"/>
    </source>
</evidence>
<evidence type="ECO:0000256" key="1">
    <source>
        <dbReference type="ARBA" id="ARBA00000885"/>
    </source>
</evidence>
<organism evidence="15 16">
    <name type="scientific">Plasmopara halstedii</name>
    <name type="common">Downy mildew of sunflower</name>
    <dbReference type="NCBI Taxonomy" id="4781"/>
    <lineage>
        <taxon>Eukaryota</taxon>
        <taxon>Sar</taxon>
        <taxon>Stramenopiles</taxon>
        <taxon>Oomycota</taxon>
        <taxon>Peronosporomycetes</taxon>
        <taxon>Peronosporales</taxon>
        <taxon>Peronosporaceae</taxon>
        <taxon>Plasmopara</taxon>
    </lineage>
</organism>
<dbReference type="Pfam" id="PF00632">
    <property type="entry name" value="HECT"/>
    <property type="match status" value="1"/>
</dbReference>
<evidence type="ECO:0000256" key="3">
    <source>
        <dbReference type="ARBA" id="ARBA00012485"/>
    </source>
</evidence>
<keyword evidence="12" id="KW-0812">Transmembrane</keyword>
<reference evidence="16" key="1">
    <citation type="submission" date="2014-09" db="EMBL/GenBank/DDBJ databases">
        <authorList>
            <person name="Sharma Rahul"/>
            <person name="Thines Marco"/>
        </authorList>
    </citation>
    <scope>NUCLEOTIDE SEQUENCE [LARGE SCALE GENOMIC DNA]</scope>
</reference>
<evidence type="ECO:0000259" key="14">
    <source>
        <dbReference type="PROSITE" id="PS50237"/>
    </source>
</evidence>
<evidence type="ECO:0000256" key="4">
    <source>
        <dbReference type="ARBA" id="ARBA00022679"/>
    </source>
</evidence>
<keyword evidence="6 10" id="KW-0863">Zinc-finger</keyword>
<evidence type="ECO:0000256" key="5">
    <source>
        <dbReference type="ARBA" id="ARBA00022723"/>
    </source>
</evidence>
<keyword evidence="7 9" id="KW-0833">Ubl conjugation pathway</keyword>
<keyword evidence="16" id="KW-1185">Reference proteome</keyword>
<evidence type="ECO:0000313" key="15">
    <source>
        <dbReference type="EMBL" id="CEG37308.1"/>
    </source>
</evidence>
<proteinExistence type="predicted"/>
<dbReference type="InterPro" id="IPR036443">
    <property type="entry name" value="Znf_RanBP2_sf"/>
</dbReference>
<dbReference type="Gene3D" id="4.10.1060.10">
    <property type="entry name" value="Zinc finger, RanBP2-type"/>
    <property type="match status" value="1"/>
</dbReference>